<protein>
    <submittedName>
        <fullName evidence="3">DUF4097 family beta strand repeat-containing protein</fullName>
    </submittedName>
</protein>
<feature type="domain" description="DUF4097" evidence="2">
    <location>
        <begin position="117"/>
        <end position="211"/>
    </location>
</feature>
<evidence type="ECO:0000313" key="3">
    <source>
        <dbReference type="EMBL" id="MFC3199943.1"/>
    </source>
</evidence>
<reference evidence="4" key="1">
    <citation type="journal article" date="2019" name="Int. J. Syst. Evol. Microbiol.">
        <title>The Global Catalogue of Microorganisms (GCM) 10K type strain sequencing project: providing services to taxonomists for standard genome sequencing and annotation.</title>
        <authorList>
            <consortium name="The Broad Institute Genomics Platform"/>
            <consortium name="The Broad Institute Genome Sequencing Center for Infectious Disease"/>
            <person name="Wu L."/>
            <person name="Ma J."/>
        </authorList>
    </citation>
    <scope>NUCLEOTIDE SEQUENCE [LARGE SCALE GENOMIC DNA]</scope>
    <source>
        <strain evidence="4">KCTC 52416</strain>
    </source>
</reference>
<evidence type="ECO:0000256" key="1">
    <source>
        <dbReference type="SAM" id="SignalP"/>
    </source>
</evidence>
<dbReference type="Proteomes" id="UP001595526">
    <property type="component" value="Unassembled WGS sequence"/>
</dbReference>
<dbReference type="EMBL" id="JBHRTA010000061">
    <property type="protein sequence ID" value="MFC3199943.1"/>
    <property type="molecule type" value="Genomic_DNA"/>
</dbReference>
<evidence type="ECO:0000259" key="2">
    <source>
        <dbReference type="Pfam" id="PF13349"/>
    </source>
</evidence>
<name>A0ABV7JUL9_9SPHI</name>
<dbReference type="Pfam" id="PF13349">
    <property type="entry name" value="DUF4097"/>
    <property type="match status" value="1"/>
</dbReference>
<keyword evidence="4" id="KW-1185">Reference proteome</keyword>
<dbReference type="RefSeq" id="WP_379026057.1">
    <property type="nucleotide sequence ID" value="NZ_JBHRTA010000061.1"/>
</dbReference>
<feature type="signal peptide" evidence="1">
    <location>
        <begin position="1"/>
        <end position="20"/>
    </location>
</feature>
<sequence length="314" mass="33799">MKKQTITLALFLSLCFSAWAQKEYSIKKNTGTLRLNLTGAIIEGYEGNEIIFSSQRAPEEEDERAKGLQALSSLGYKDNTGLGISVTDKGQHVEVNLVGNSRRNDVLKIKVPNRMNVTFNNEKSIFVDTLHIKNIKGELEVSTSYNGIILENNSGPMNVKTVYRDVEASFANDIKGPISIISVYGHVDVAIPKATKANLTLGTSYGKLYAADELDISITPKEDGRDDVGITSADAKPSVRNVYIPVNGERLAVNVGGGRGAVILSDSLSALGAISIRGFAAGGSEPENIEGTINGGGTNLILKSTYRNVYLRTK</sequence>
<keyword evidence="1" id="KW-0732">Signal</keyword>
<proteinExistence type="predicted"/>
<accession>A0ABV7JUL9</accession>
<gene>
    <name evidence="3" type="ORF">ACFOET_20150</name>
</gene>
<organism evidence="3 4">
    <name type="scientific">Parapedobacter deserti</name>
    <dbReference type="NCBI Taxonomy" id="1912957"/>
    <lineage>
        <taxon>Bacteria</taxon>
        <taxon>Pseudomonadati</taxon>
        <taxon>Bacteroidota</taxon>
        <taxon>Sphingobacteriia</taxon>
        <taxon>Sphingobacteriales</taxon>
        <taxon>Sphingobacteriaceae</taxon>
        <taxon>Parapedobacter</taxon>
    </lineage>
</organism>
<feature type="chain" id="PRO_5046673313" evidence="1">
    <location>
        <begin position="21"/>
        <end position="314"/>
    </location>
</feature>
<evidence type="ECO:0000313" key="4">
    <source>
        <dbReference type="Proteomes" id="UP001595526"/>
    </source>
</evidence>
<dbReference type="InterPro" id="IPR025164">
    <property type="entry name" value="Toastrack_DUF4097"/>
</dbReference>
<comment type="caution">
    <text evidence="3">The sequence shown here is derived from an EMBL/GenBank/DDBJ whole genome shotgun (WGS) entry which is preliminary data.</text>
</comment>